<evidence type="ECO:0000313" key="2">
    <source>
        <dbReference type="Proteomes" id="UP000053257"/>
    </source>
</evidence>
<dbReference type="AlphaFoldDB" id="A0A0C3S480"/>
<proteinExistence type="predicted"/>
<dbReference type="OrthoDB" id="3147752at2759"/>
<accession>A0A0C3S480</accession>
<sequence>RELEGLRLAHQNMQSLLDIRSAELRDAQAYLSKTDRVSHADVQRMVESLNAQLFQLAALVTDSVSYAADRKYGDEVQPAYERVKDRIGEPAANLLLSISHADDPVWVQMALQAVMALSSSCVINSWDVRFTPVTNRLLTKIHDKVYIGGKL</sequence>
<evidence type="ECO:0000313" key="1">
    <source>
        <dbReference type="EMBL" id="KIP02815.1"/>
    </source>
</evidence>
<feature type="non-terminal residue" evidence="1">
    <location>
        <position position="1"/>
    </location>
</feature>
<dbReference type="STRING" id="745531.A0A0C3S480"/>
<reference evidence="1 2" key="1">
    <citation type="journal article" date="2014" name="PLoS Genet.">
        <title>Analysis of the Phlebiopsis gigantea genome, transcriptome and secretome provides insight into its pioneer colonization strategies of wood.</title>
        <authorList>
            <person name="Hori C."/>
            <person name="Ishida T."/>
            <person name="Igarashi K."/>
            <person name="Samejima M."/>
            <person name="Suzuki H."/>
            <person name="Master E."/>
            <person name="Ferreira P."/>
            <person name="Ruiz-Duenas F.J."/>
            <person name="Held B."/>
            <person name="Canessa P."/>
            <person name="Larrondo L.F."/>
            <person name="Schmoll M."/>
            <person name="Druzhinina I.S."/>
            <person name="Kubicek C.P."/>
            <person name="Gaskell J.A."/>
            <person name="Kersten P."/>
            <person name="St John F."/>
            <person name="Glasner J."/>
            <person name="Sabat G."/>
            <person name="Splinter BonDurant S."/>
            <person name="Syed K."/>
            <person name="Yadav J."/>
            <person name="Mgbeahuruike A.C."/>
            <person name="Kovalchuk A."/>
            <person name="Asiegbu F.O."/>
            <person name="Lackner G."/>
            <person name="Hoffmeister D."/>
            <person name="Rencoret J."/>
            <person name="Gutierrez A."/>
            <person name="Sun H."/>
            <person name="Lindquist E."/>
            <person name="Barry K."/>
            <person name="Riley R."/>
            <person name="Grigoriev I.V."/>
            <person name="Henrissat B."/>
            <person name="Kues U."/>
            <person name="Berka R.M."/>
            <person name="Martinez A.T."/>
            <person name="Covert S.F."/>
            <person name="Blanchette R.A."/>
            <person name="Cullen D."/>
        </authorList>
    </citation>
    <scope>NUCLEOTIDE SEQUENCE [LARGE SCALE GENOMIC DNA]</scope>
    <source>
        <strain evidence="1 2">11061_1 CR5-6</strain>
    </source>
</reference>
<name>A0A0C3S480_PHLG1</name>
<dbReference type="HOGENOM" id="CLU_1735845_0_0_1"/>
<keyword evidence="2" id="KW-1185">Reference proteome</keyword>
<dbReference type="Proteomes" id="UP000053257">
    <property type="component" value="Unassembled WGS sequence"/>
</dbReference>
<protein>
    <submittedName>
        <fullName evidence="1">Uncharacterized protein</fullName>
    </submittedName>
</protein>
<gene>
    <name evidence="1" type="ORF">PHLGIDRAFT_41993</name>
</gene>
<dbReference type="EMBL" id="KN840651">
    <property type="protein sequence ID" value="KIP02815.1"/>
    <property type="molecule type" value="Genomic_DNA"/>
</dbReference>
<feature type="non-terminal residue" evidence="1">
    <location>
        <position position="151"/>
    </location>
</feature>
<organism evidence="1 2">
    <name type="scientific">Phlebiopsis gigantea (strain 11061_1 CR5-6)</name>
    <name type="common">White-rot fungus</name>
    <name type="synonym">Peniophora gigantea</name>
    <dbReference type="NCBI Taxonomy" id="745531"/>
    <lineage>
        <taxon>Eukaryota</taxon>
        <taxon>Fungi</taxon>
        <taxon>Dikarya</taxon>
        <taxon>Basidiomycota</taxon>
        <taxon>Agaricomycotina</taxon>
        <taxon>Agaricomycetes</taxon>
        <taxon>Polyporales</taxon>
        <taxon>Phanerochaetaceae</taxon>
        <taxon>Phlebiopsis</taxon>
    </lineage>
</organism>